<accession>M4BDI6</accession>
<evidence type="ECO:0000256" key="1">
    <source>
        <dbReference type="SAM" id="MobiDB-lite"/>
    </source>
</evidence>
<dbReference type="Proteomes" id="UP000011713">
    <property type="component" value="Unassembled WGS sequence"/>
</dbReference>
<dbReference type="EnsemblProtists" id="HpaT804353">
    <property type="protein sequence ID" value="HpaP804353"/>
    <property type="gene ID" value="HpaG804353"/>
</dbReference>
<proteinExistence type="predicted"/>
<protein>
    <submittedName>
        <fullName evidence="2">Uncharacterized protein</fullName>
    </submittedName>
</protein>
<evidence type="ECO:0000313" key="2">
    <source>
        <dbReference type="EnsemblProtists" id="HpaP804353"/>
    </source>
</evidence>
<feature type="compositionally biased region" description="Basic and acidic residues" evidence="1">
    <location>
        <begin position="45"/>
        <end position="64"/>
    </location>
</feature>
<dbReference type="HOGENOM" id="CLU_2763274_0_0_1"/>
<dbReference type="InParanoid" id="M4BDI6"/>
<dbReference type="VEuPathDB" id="FungiDB:HpaG804353"/>
<dbReference type="EMBL" id="JH598161">
    <property type="status" value="NOT_ANNOTATED_CDS"/>
    <property type="molecule type" value="Genomic_DNA"/>
</dbReference>
<sequence length="70" mass="7382">MPVTCSSYGHRMSSLERPLTCGRTTSECDGLACGSVVSTTAHGHGVADRHTMKSDSGDCIEMRTEGPPPE</sequence>
<dbReference type="AlphaFoldDB" id="M4BDI6"/>
<name>M4BDI6_HYAAE</name>
<keyword evidence="3" id="KW-1185">Reference proteome</keyword>
<organism evidence="2 3">
    <name type="scientific">Hyaloperonospora arabidopsidis (strain Emoy2)</name>
    <name type="common">Downy mildew agent</name>
    <name type="synonym">Peronospora arabidopsidis</name>
    <dbReference type="NCBI Taxonomy" id="559515"/>
    <lineage>
        <taxon>Eukaryota</taxon>
        <taxon>Sar</taxon>
        <taxon>Stramenopiles</taxon>
        <taxon>Oomycota</taxon>
        <taxon>Peronosporomycetes</taxon>
        <taxon>Peronosporales</taxon>
        <taxon>Peronosporaceae</taxon>
        <taxon>Hyaloperonospora</taxon>
    </lineage>
</organism>
<feature type="region of interest" description="Disordered" evidence="1">
    <location>
        <begin position="45"/>
        <end position="70"/>
    </location>
</feature>
<reference evidence="2" key="2">
    <citation type="submission" date="2015-06" db="UniProtKB">
        <authorList>
            <consortium name="EnsemblProtists"/>
        </authorList>
    </citation>
    <scope>IDENTIFICATION</scope>
    <source>
        <strain evidence="2">Emoy2</strain>
    </source>
</reference>
<evidence type="ECO:0000313" key="3">
    <source>
        <dbReference type="Proteomes" id="UP000011713"/>
    </source>
</evidence>
<reference evidence="3" key="1">
    <citation type="journal article" date="2010" name="Science">
        <title>Signatures of adaptation to obligate biotrophy in the Hyaloperonospora arabidopsidis genome.</title>
        <authorList>
            <person name="Baxter L."/>
            <person name="Tripathy S."/>
            <person name="Ishaque N."/>
            <person name="Boot N."/>
            <person name="Cabral A."/>
            <person name="Kemen E."/>
            <person name="Thines M."/>
            <person name="Ah-Fong A."/>
            <person name="Anderson R."/>
            <person name="Badejoko W."/>
            <person name="Bittner-Eddy P."/>
            <person name="Boore J.L."/>
            <person name="Chibucos M.C."/>
            <person name="Coates M."/>
            <person name="Dehal P."/>
            <person name="Delehaunty K."/>
            <person name="Dong S."/>
            <person name="Downton P."/>
            <person name="Dumas B."/>
            <person name="Fabro G."/>
            <person name="Fronick C."/>
            <person name="Fuerstenberg S.I."/>
            <person name="Fulton L."/>
            <person name="Gaulin E."/>
            <person name="Govers F."/>
            <person name="Hughes L."/>
            <person name="Humphray S."/>
            <person name="Jiang R.H."/>
            <person name="Judelson H."/>
            <person name="Kamoun S."/>
            <person name="Kyung K."/>
            <person name="Meijer H."/>
            <person name="Minx P."/>
            <person name="Morris P."/>
            <person name="Nelson J."/>
            <person name="Phuntumart V."/>
            <person name="Qutob D."/>
            <person name="Rehmany A."/>
            <person name="Rougon-Cardoso A."/>
            <person name="Ryden P."/>
            <person name="Torto-Alalibo T."/>
            <person name="Studholme D."/>
            <person name="Wang Y."/>
            <person name="Win J."/>
            <person name="Wood J."/>
            <person name="Clifton S.W."/>
            <person name="Rogers J."/>
            <person name="Van den Ackerveken G."/>
            <person name="Jones J.D."/>
            <person name="McDowell J.M."/>
            <person name="Beynon J."/>
            <person name="Tyler B.M."/>
        </authorList>
    </citation>
    <scope>NUCLEOTIDE SEQUENCE [LARGE SCALE GENOMIC DNA]</scope>
    <source>
        <strain evidence="3">Emoy2</strain>
    </source>
</reference>